<reference evidence="1" key="1">
    <citation type="submission" date="2018-01" db="EMBL/GenBank/DDBJ databases">
        <title>An insight into the sialome of Amazonian anophelines.</title>
        <authorList>
            <person name="Ribeiro J.M."/>
            <person name="Scarpassa V."/>
            <person name="Calvo E."/>
        </authorList>
    </citation>
    <scope>NUCLEOTIDE SEQUENCE</scope>
    <source>
        <tissue evidence="1">Salivary glands</tissue>
    </source>
</reference>
<proteinExistence type="predicted"/>
<dbReference type="AlphaFoldDB" id="A0A2M4B3F5"/>
<accession>A0A2M4B3F5</accession>
<sequence>MELGSAVWSLLHPTASSCFSVDYQSYDKHSPPPSLRSAGYCRKIWPAPALSAASAGNSVLSLGFPRSCYTAPPDPRSPAPPLLPVCDPCP</sequence>
<protein>
    <submittedName>
        <fullName evidence="1">Putative secreted protein</fullName>
    </submittedName>
</protein>
<name>A0A2M4B3F5_9DIPT</name>
<dbReference type="EMBL" id="GGFK01014264">
    <property type="protein sequence ID" value="MBW47585.1"/>
    <property type="molecule type" value="Transcribed_RNA"/>
</dbReference>
<organism evidence="1">
    <name type="scientific">Anopheles triannulatus</name>
    <dbReference type="NCBI Taxonomy" id="58253"/>
    <lineage>
        <taxon>Eukaryota</taxon>
        <taxon>Metazoa</taxon>
        <taxon>Ecdysozoa</taxon>
        <taxon>Arthropoda</taxon>
        <taxon>Hexapoda</taxon>
        <taxon>Insecta</taxon>
        <taxon>Pterygota</taxon>
        <taxon>Neoptera</taxon>
        <taxon>Endopterygota</taxon>
        <taxon>Diptera</taxon>
        <taxon>Nematocera</taxon>
        <taxon>Culicoidea</taxon>
        <taxon>Culicidae</taxon>
        <taxon>Anophelinae</taxon>
        <taxon>Anopheles</taxon>
    </lineage>
</organism>
<evidence type="ECO:0000313" key="1">
    <source>
        <dbReference type="EMBL" id="MBW47585.1"/>
    </source>
</evidence>